<proteinExistence type="predicted"/>
<keyword evidence="2" id="KW-1185">Reference proteome</keyword>
<name>A0A6I2KVN9_9BURK</name>
<sequence length="64" mass="7240">MKTYGENSTQMDLFPDAALSLSQESIPSQNKPVAPVFVLQEHRLNKQVSDDKRLTRKVLALLEL</sequence>
<reference evidence="1 2" key="1">
    <citation type="submission" date="2019-11" db="EMBL/GenBank/DDBJ databases">
        <title>Novel species isolated from a subtropical stream in China.</title>
        <authorList>
            <person name="Lu H."/>
        </authorList>
    </citation>
    <scope>NUCLEOTIDE SEQUENCE [LARGE SCALE GENOMIC DNA]</scope>
    <source>
        <strain evidence="1 2">FT80W</strain>
    </source>
</reference>
<gene>
    <name evidence="1" type="ORF">GJ699_09085</name>
</gene>
<dbReference type="RefSeq" id="WP_154375307.1">
    <property type="nucleotide sequence ID" value="NZ_WKJK01000004.1"/>
</dbReference>
<evidence type="ECO:0000313" key="1">
    <source>
        <dbReference type="EMBL" id="MRW90135.1"/>
    </source>
</evidence>
<evidence type="ECO:0000313" key="2">
    <source>
        <dbReference type="Proteomes" id="UP000433309"/>
    </source>
</evidence>
<organism evidence="1 2">
    <name type="scientific">Duganella guangzhouensis</name>
    <dbReference type="NCBI Taxonomy" id="2666084"/>
    <lineage>
        <taxon>Bacteria</taxon>
        <taxon>Pseudomonadati</taxon>
        <taxon>Pseudomonadota</taxon>
        <taxon>Betaproteobacteria</taxon>
        <taxon>Burkholderiales</taxon>
        <taxon>Oxalobacteraceae</taxon>
        <taxon>Telluria group</taxon>
        <taxon>Duganella</taxon>
    </lineage>
</organism>
<dbReference type="EMBL" id="WKJK01000004">
    <property type="protein sequence ID" value="MRW90135.1"/>
    <property type="molecule type" value="Genomic_DNA"/>
</dbReference>
<dbReference type="Proteomes" id="UP000433309">
    <property type="component" value="Unassembled WGS sequence"/>
</dbReference>
<protein>
    <submittedName>
        <fullName evidence="1">Uncharacterized protein</fullName>
    </submittedName>
</protein>
<dbReference type="AlphaFoldDB" id="A0A6I2KVN9"/>
<accession>A0A6I2KVN9</accession>
<comment type="caution">
    <text evidence="1">The sequence shown here is derived from an EMBL/GenBank/DDBJ whole genome shotgun (WGS) entry which is preliminary data.</text>
</comment>